<reference evidence="3" key="1">
    <citation type="submission" date="2022-11" db="EMBL/GenBank/DDBJ databases">
        <title>Centuries of genome instability and evolution in soft-shell clam transmissible cancer (bioRxiv).</title>
        <authorList>
            <person name="Hart S.F.M."/>
            <person name="Yonemitsu M.A."/>
            <person name="Giersch R.M."/>
            <person name="Beal B.F."/>
            <person name="Arriagada G."/>
            <person name="Davis B.W."/>
            <person name="Ostrander E.A."/>
            <person name="Goff S.P."/>
            <person name="Metzger M.J."/>
        </authorList>
    </citation>
    <scope>NUCLEOTIDE SEQUENCE</scope>
    <source>
        <strain evidence="3">MELC-2E11</strain>
        <tissue evidence="3">Siphon/mantle</tissue>
    </source>
</reference>
<proteinExistence type="predicted"/>
<dbReference type="Pfam" id="PF07679">
    <property type="entry name" value="I-set"/>
    <property type="match status" value="1"/>
</dbReference>
<dbReference type="InterPro" id="IPR013098">
    <property type="entry name" value="Ig_I-set"/>
</dbReference>
<name>A0ABY7E825_MYAAR</name>
<accession>A0ABY7E825</accession>
<keyword evidence="4" id="KW-1185">Reference proteome</keyword>
<dbReference type="InterPro" id="IPR013783">
    <property type="entry name" value="Ig-like_fold"/>
</dbReference>
<feature type="signal peptide" evidence="1">
    <location>
        <begin position="1"/>
        <end position="22"/>
    </location>
</feature>
<feature type="chain" id="PRO_5045347213" description="Immunoglobulin I-set domain-containing protein" evidence="1">
    <location>
        <begin position="23"/>
        <end position="164"/>
    </location>
</feature>
<dbReference type="Proteomes" id="UP001164746">
    <property type="component" value="Chromosome 5"/>
</dbReference>
<gene>
    <name evidence="3" type="ORF">MAR_020282</name>
</gene>
<evidence type="ECO:0000259" key="2">
    <source>
        <dbReference type="Pfam" id="PF07679"/>
    </source>
</evidence>
<feature type="non-terminal residue" evidence="3">
    <location>
        <position position="1"/>
    </location>
</feature>
<dbReference type="Gene3D" id="2.60.40.10">
    <property type="entry name" value="Immunoglobulins"/>
    <property type="match status" value="1"/>
</dbReference>
<evidence type="ECO:0000313" key="4">
    <source>
        <dbReference type="Proteomes" id="UP001164746"/>
    </source>
</evidence>
<dbReference type="SUPFAM" id="SSF48726">
    <property type="entry name" value="Immunoglobulin"/>
    <property type="match status" value="1"/>
</dbReference>
<organism evidence="3 4">
    <name type="scientific">Mya arenaria</name>
    <name type="common">Soft-shell clam</name>
    <dbReference type="NCBI Taxonomy" id="6604"/>
    <lineage>
        <taxon>Eukaryota</taxon>
        <taxon>Metazoa</taxon>
        <taxon>Spiralia</taxon>
        <taxon>Lophotrochozoa</taxon>
        <taxon>Mollusca</taxon>
        <taxon>Bivalvia</taxon>
        <taxon>Autobranchia</taxon>
        <taxon>Heteroconchia</taxon>
        <taxon>Euheterodonta</taxon>
        <taxon>Imparidentia</taxon>
        <taxon>Neoheterodontei</taxon>
        <taxon>Myida</taxon>
        <taxon>Myoidea</taxon>
        <taxon>Myidae</taxon>
        <taxon>Mya</taxon>
    </lineage>
</organism>
<dbReference type="EMBL" id="CP111016">
    <property type="protein sequence ID" value="WAR04913.1"/>
    <property type="molecule type" value="Genomic_DNA"/>
</dbReference>
<keyword evidence="1" id="KW-0732">Signal</keyword>
<dbReference type="InterPro" id="IPR036179">
    <property type="entry name" value="Ig-like_dom_sf"/>
</dbReference>
<evidence type="ECO:0000256" key="1">
    <source>
        <dbReference type="SAM" id="SignalP"/>
    </source>
</evidence>
<protein>
    <recommendedName>
        <fullName evidence="2">Immunoglobulin I-set domain-containing protein</fullName>
    </recommendedName>
</protein>
<sequence>MDYIFFICKIVYILLCLPSHQSQKCGTLRVLDTDDINQGEDVRLEFSIIQSYSTSLVRWWKYDNNIDTTLPRYSIDVQTDRVMLTIRNFTVGDNGEYGVNLKETQCSPPNKILLTVKESKKLTIIPQFPDNVTIPELDCAHCLVGTVGAYNNVECIVSGISRKN</sequence>
<evidence type="ECO:0000313" key="3">
    <source>
        <dbReference type="EMBL" id="WAR04913.1"/>
    </source>
</evidence>
<feature type="domain" description="Immunoglobulin I-set" evidence="2">
    <location>
        <begin position="34"/>
        <end position="103"/>
    </location>
</feature>